<evidence type="ECO:0000313" key="2">
    <source>
        <dbReference type="EMBL" id="CCG98370.1"/>
    </source>
</evidence>
<feature type="region of interest" description="Disordered" evidence="1">
    <location>
        <begin position="97"/>
        <end position="127"/>
    </location>
</feature>
<reference evidence="2 3" key="1">
    <citation type="journal article" date="2012" name="J. Bacteriol.">
        <title>Genome Sequence of Fibrella aestuarina BUZ 2T, a Filamentous Marine Bacterium.</title>
        <authorList>
            <person name="Filippini M."/>
            <person name="Qi W."/>
            <person name="Blom J."/>
            <person name="Goesmann A."/>
            <person name="Smits T.H."/>
            <person name="Bagheri H.C."/>
        </authorList>
    </citation>
    <scope>NUCLEOTIDE SEQUENCE [LARGE SCALE GENOMIC DNA]</scope>
    <source>
        <strain evidence="3">BUZ 2T</strain>
    </source>
</reference>
<dbReference type="EMBL" id="HE796683">
    <property type="protein sequence ID" value="CCG98370.1"/>
    <property type="molecule type" value="Genomic_DNA"/>
</dbReference>
<sequence length="127" mass="14528">MFSTITQIQITPDQLKELVRDAVRSELADYTPPMPVGADLPEYLTRKQTARALQVSLNTLNEWSKDTPDRKAIIIPQKVATRVRYRREDVIKALKESRRFKKAEQPEQKPALPSTRRVRPTSTAKAA</sequence>
<evidence type="ECO:0008006" key="4">
    <source>
        <dbReference type="Google" id="ProtNLM"/>
    </source>
</evidence>
<feature type="compositionally biased region" description="Basic and acidic residues" evidence="1">
    <location>
        <begin position="97"/>
        <end position="107"/>
    </location>
</feature>
<accession>I0K2L7</accession>
<dbReference type="AlphaFoldDB" id="I0K2L7"/>
<dbReference type="Proteomes" id="UP000011058">
    <property type="component" value="Chromosome"/>
</dbReference>
<dbReference type="OrthoDB" id="1097811at2"/>
<dbReference type="STRING" id="1166018.FAES_0357"/>
<evidence type="ECO:0000313" key="3">
    <source>
        <dbReference type="Proteomes" id="UP000011058"/>
    </source>
</evidence>
<dbReference type="RefSeq" id="WP_015329470.1">
    <property type="nucleotide sequence ID" value="NC_020054.1"/>
</dbReference>
<name>I0K2L7_9BACT</name>
<gene>
    <name evidence="2" type="ORF">FAES_0357</name>
</gene>
<dbReference type="HOGENOM" id="CLU_2144249_0_0_10"/>
<proteinExistence type="predicted"/>
<protein>
    <recommendedName>
        <fullName evidence="4">Helix-turn-helix domain-containing protein</fullName>
    </recommendedName>
</protein>
<dbReference type="eggNOG" id="ENOG5030WSK">
    <property type="taxonomic scope" value="Bacteria"/>
</dbReference>
<dbReference type="KEGG" id="fae:FAES_0357"/>
<keyword evidence="3" id="KW-1185">Reference proteome</keyword>
<organism evidence="2 3">
    <name type="scientific">Fibrella aestuarina BUZ 2</name>
    <dbReference type="NCBI Taxonomy" id="1166018"/>
    <lineage>
        <taxon>Bacteria</taxon>
        <taxon>Pseudomonadati</taxon>
        <taxon>Bacteroidota</taxon>
        <taxon>Cytophagia</taxon>
        <taxon>Cytophagales</taxon>
        <taxon>Spirosomataceae</taxon>
        <taxon>Fibrella</taxon>
    </lineage>
</organism>
<evidence type="ECO:0000256" key="1">
    <source>
        <dbReference type="SAM" id="MobiDB-lite"/>
    </source>
</evidence>